<organism evidence="2 3">
    <name type="scientific">Ferrimicrobium acidiphilum</name>
    <dbReference type="NCBI Taxonomy" id="121039"/>
    <lineage>
        <taxon>Bacteria</taxon>
        <taxon>Bacillati</taxon>
        <taxon>Actinomycetota</taxon>
        <taxon>Acidimicrobiia</taxon>
        <taxon>Acidimicrobiales</taxon>
        <taxon>Acidimicrobiaceae</taxon>
        <taxon>Ferrimicrobium</taxon>
    </lineage>
</organism>
<dbReference type="Pfam" id="PF00581">
    <property type="entry name" value="Rhodanese"/>
    <property type="match status" value="1"/>
</dbReference>
<protein>
    <submittedName>
        <fullName evidence="2">Rhodanese-like domain-containing protein</fullName>
    </submittedName>
</protein>
<evidence type="ECO:0000313" key="3">
    <source>
        <dbReference type="Proteomes" id="UP001560267"/>
    </source>
</evidence>
<dbReference type="SUPFAM" id="SSF52821">
    <property type="entry name" value="Rhodanese/Cell cycle control phosphatase"/>
    <property type="match status" value="1"/>
</dbReference>
<accession>A0ABV3XZB8</accession>
<dbReference type="EMBL" id="JBFSHR010000004">
    <property type="protein sequence ID" value="MEX6428648.1"/>
    <property type="molecule type" value="Genomic_DNA"/>
</dbReference>
<dbReference type="PANTHER" id="PTHR43031">
    <property type="entry name" value="FAD-DEPENDENT OXIDOREDUCTASE"/>
    <property type="match status" value="1"/>
</dbReference>
<dbReference type="Gene3D" id="3.40.250.10">
    <property type="entry name" value="Rhodanese-like domain"/>
    <property type="match status" value="1"/>
</dbReference>
<gene>
    <name evidence="2" type="ORF">AB6A68_02190</name>
</gene>
<feature type="domain" description="Rhodanese" evidence="1">
    <location>
        <begin position="14"/>
        <end position="101"/>
    </location>
</feature>
<name>A0ABV3XZB8_9ACTN</name>
<dbReference type="PROSITE" id="PS50206">
    <property type="entry name" value="RHODANESE_3"/>
    <property type="match status" value="1"/>
</dbReference>
<dbReference type="SMART" id="SM00450">
    <property type="entry name" value="RHOD"/>
    <property type="match status" value="1"/>
</dbReference>
<dbReference type="InterPro" id="IPR001763">
    <property type="entry name" value="Rhodanese-like_dom"/>
</dbReference>
<evidence type="ECO:0000313" key="2">
    <source>
        <dbReference type="EMBL" id="MEX6428648.1"/>
    </source>
</evidence>
<dbReference type="RefSeq" id="WP_369084156.1">
    <property type="nucleotide sequence ID" value="NZ_JBFSHR010000004.1"/>
</dbReference>
<dbReference type="InterPro" id="IPR050229">
    <property type="entry name" value="GlpE_sulfurtransferase"/>
</dbReference>
<keyword evidence="3" id="KW-1185">Reference proteome</keyword>
<evidence type="ECO:0000259" key="1">
    <source>
        <dbReference type="PROSITE" id="PS50206"/>
    </source>
</evidence>
<proteinExistence type="predicted"/>
<dbReference type="CDD" id="cd00158">
    <property type="entry name" value="RHOD"/>
    <property type="match status" value="1"/>
</dbReference>
<comment type="caution">
    <text evidence="2">The sequence shown here is derived from an EMBL/GenBank/DDBJ whole genome shotgun (WGS) entry which is preliminary data.</text>
</comment>
<dbReference type="PANTHER" id="PTHR43031:SF18">
    <property type="entry name" value="RHODANESE-RELATED SULFURTRANSFERASES"/>
    <property type="match status" value="1"/>
</dbReference>
<sequence length="108" mass="11526">MIQEIDVRAFAAAHRDGATIVDVREAHEYESGHVPGSRNIPLSQLPYRLHELPKRERIHLICESGSRSATAAAHLSSAGFQALTVVGGVSAWRSAGQPTVTGSRADVA</sequence>
<reference evidence="2 3" key="1">
    <citation type="submission" date="2024-07" db="EMBL/GenBank/DDBJ databases">
        <title>Draft Genome Sequence of Ferrimicrobium acidiphilum Strain YE2023, Isolated from a Pulp of Bioleach Reactor.</title>
        <authorList>
            <person name="Elkina Y.A."/>
            <person name="Bulaeva A.G."/>
            <person name="Beletsky A.V."/>
            <person name="Mardanov A.V."/>
        </authorList>
    </citation>
    <scope>NUCLEOTIDE SEQUENCE [LARGE SCALE GENOMIC DNA]</scope>
    <source>
        <strain evidence="2 3">YE2023</strain>
    </source>
</reference>
<dbReference type="InterPro" id="IPR036873">
    <property type="entry name" value="Rhodanese-like_dom_sf"/>
</dbReference>
<dbReference type="Proteomes" id="UP001560267">
    <property type="component" value="Unassembled WGS sequence"/>
</dbReference>